<dbReference type="AlphaFoldDB" id="A0A1F6AGZ7"/>
<evidence type="ECO:0000256" key="1">
    <source>
        <dbReference type="ARBA" id="ARBA00006738"/>
    </source>
</evidence>
<dbReference type="NCBIfam" id="NF009154">
    <property type="entry name" value="PRK12497.3-3"/>
    <property type="match status" value="1"/>
</dbReference>
<dbReference type="NCBIfam" id="NF009150">
    <property type="entry name" value="PRK12497.1-3"/>
    <property type="match status" value="1"/>
</dbReference>
<dbReference type="InterPro" id="IPR011335">
    <property type="entry name" value="Restrct_endonuc-II-like"/>
</dbReference>
<dbReference type="HAMAP" id="MF_00048">
    <property type="entry name" value="UPF0102"/>
    <property type="match status" value="1"/>
</dbReference>
<dbReference type="EMBL" id="MFJV01000001">
    <property type="protein sequence ID" value="OGG24030.1"/>
    <property type="molecule type" value="Genomic_DNA"/>
</dbReference>
<reference evidence="3 4" key="1">
    <citation type="journal article" date="2016" name="Nat. Commun.">
        <title>Thousands of microbial genomes shed light on interconnected biogeochemical processes in an aquifer system.</title>
        <authorList>
            <person name="Anantharaman K."/>
            <person name="Brown C.T."/>
            <person name="Hug L.A."/>
            <person name="Sharon I."/>
            <person name="Castelle C.J."/>
            <person name="Probst A.J."/>
            <person name="Thomas B.C."/>
            <person name="Singh A."/>
            <person name="Wilkins M.J."/>
            <person name="Karaoz U."/>
            <person name="Brodie E.L."/>
            <person name="Williams K.H."/>
            <person name="Hubbard S.S."/>
            <person name="Banfield J.F."/>
        </authorList>
    </citation>
    <scope>NUCLEOTIDE SEQUENCE [LARGE SCALE GENOMIC DNA]</scope>
</reference>
<dbReference type="CDD" id="cd20736">
    <property type="entry name" value="PoNe_Nuclease"/>
    <property type="match status" value="1"/>
</dbReference>
<dbReference type="SUPFAM" id="SSF52980">
    <property type="entry name" value="Restriction endonuclease-like"/>
    <property type="match status" value="1"/>
</dbReference>
<comment type="caution">
    <text evidence="3">The sequence shown here is derived from an EMBL/GenBank/DDBJ whole genome shotgun (WGS) entry which is preliminary data.</text>
</comment>
<gene>
    <name evidence="3" type="ORF">A3A79_02435</name>
</gene>
<proteinExistence type="inferred from homology"/>
<evidence type="ECO:0000313" key="3">
    <source>
        <dbReference type="EMBL" id="OGG24030.1"/>
    </source>
</evidence>
<dbReference type="Pfam" id="PF02021">
    <property type="entry name" value="UPF0102"/>
    <property type="match status" value="1"/>
</dbReference>
<comment type="similarity">
    <text evidence="1 2">Belongs to the UPF0102 family.</text>
</comment>
<dbReference type="GO" id="GO:0003676">
    <property type="term" value="F:nucleic acid binding"/>
    <property type="evidence" value="ECO:0007669"/>
    <property type="project" value="InterPro"/>
</dbReference>
<organism evidence="3 4">
    <name type="scientific">Candidatus Gottesmanbacteria bacterium RIFCSPLOWO2_01_FULL_43_11b</name>
    <dbReference type="NCBI Taxonomy" id="1798392"/>
    <lineage>
        <taxon>Bacteria</taxon>
        <taxon>Candidatus Gottesmaniibacteriota</taxon>
    </lineage>
</organism>
<dbReference type="STRING" id="1798392.A3A79_02435"/>
<name>A0A1F6AGZ7_9BACT</name>
<evidence type="ECO:0000313" key="4">
    <source>
        <dbReference type="Proteomes" id="UP000178759"/>
    </source>
</evidence>
<protein>
    <recommendedName>
        <fullName evidence="2">UPF0102 protein A3A79_02435</fullName>
    </recommendedName>
</protein>
<dbReference type="InterPro" id="IPR003509">
    <property type="entry name" value="UPF0102_YraN-like"/>
</dbReference>
<dbReference type="PANTHER" id="PTHR34039">
    <property type="entry name" value="UPF0102 PROTEIN YRAN"/>
    <property type="match status" value="1"/>
</dbReference>
<evidence type="ECO:0000256" key="2">
    <source>
        <dbReference type="HAMAP-Rule" id="MF_00048"/>
    </source>
</evidence>
<dbReference type="Proteomes" id="UP000178759">
    <property type="component" value="Unassembled WGS sequence"/>
</dbReference>
<dbReference type="InterPro" id="IPR011856">
    <property type="entry name" value="tRNA_endonuc-like_dom_sf"/>
</dbReference>
<dbReference type="Gene3D" id="3.40.1350.10">
    <property type="match status" value="1"/>
</dbReference>
<accession>A0A1F6AGZ7</accession>
<dbReference type="PANTHER" id="PTHR34039:SF1">
    <property type="entry name" value="UPF0102 PROTEIN YRAN"/>
    <property type="match status" value="1"/>
</dbReference>
<sequence>MKQFNRQTGKLAEDRAAEFLKKKHYRILERNFRNKFGEIDIIAKDGETLVFVEVKAKIGTDFGLPEEMVGRGKLQKIRNMATVYMNGENIPCRIDVVAIVLDENNDVVRLTHYENVT</sequence>